<dbReference type="Gene3D" id="3.40.50.300">
    <property type="entry name" value="P-loop containing nucleotide triphosphate hydrolases"/>
    <property type="match status" value="1"/>
</dbReference>
<dbReference type="RefSeq" id="WP_343806840.1">
    <property type="nucleotide sequence ID" value="NZ_BAAAET010000003.1"/>
</dbReference>
<evidence type="ECO:0000256" key="2">
    <source>
        <dbReference type="ARBA" id="ARBA00022741"/>
    </source>
</evidence>
<dbReference type="GO" id="GO:0005524">
    <property type="term" value="F:ATP binding"/>
    <property type="evidence" value="ECO:0007669"/>
    <property type="project" value="UniProtKB-KW"/>
</dbReference>
<evidence type="ECO:0000313" key="8">
    <source>
        <dbReference type="Proteomes" id="UP001499915"/>
    </source>
</evidence>
<proteinExistence type="predicted"/>
<dbReference type="Proteomes" id="UP001499915">
    <property type="component" value="Unassembled WGS sequence"/>
</dbReference>
<dbReference type="InterPro" id="IPR027417">
    <property type="entry name" value="P-loop_NTPase"/>
</dbReference>
<evidence type="ECO:0000256" key="4">
    <source>
        <dbReference type="ARBA" id="ARBA00022967"/>
    </source>
</evidence>
<accession>A0ABP3TF84</accession>
<dbReference type="InterPro" id="IPR017871">
    <property type="entry name" value="ABC_transporter-like_CS"/>
</dbReference>
<sequence>MALISIEQLQLDSRLAGINLCLEPGELLGVIGPNGAGKSSLLECIAGLQPYGGRIALEGQDLSRLHGLKRARRIALLPQRCQSAWALKVADVIALGRLPWGDEDASLIEQAAEHTGVAEWLDSRVDHLSGGEQARVWLARVLAGQPDIILADEPLASLDLHYQQRVLELLRQHAQAQRSVILSIHDLNLAACWCDRLMLLDSGRVHAIGTPEQVLTPDAIRQVYQVDAKVDFSGEQPLIQVMKQVPKQVLR</sequence>
<keyword evidence="1" id="KW-0813">Transport</keyword>
<reference evidence="8" key="1">
    <citation type="journal article" date="2019" name="Int. J. Syst. Evol. Microbiol.">
        <title>The Global Catalogue of Microorganisms (GCM) 10K type strain sequencing project: providing services to taxonomists for standard genome sequencing and annotation.</title>
        <authorList>
            <consortium name="The Broad Institute Genomics Platform"/>
            <consortium name="The Broad Institute Genome Sequencing Center for Infectious Disease"/>
            <person name="Wu L."/>
            <person name="Ma J."/>
        </authorList>
    </citation>
    <scope>NUCLEOTIDE SEQUENCE [LARGE SCALE GENOMIC DNA]</scope>
    <source>
        <strain evidence="8">JCM 15134</strain>
    </source>
</reference>
<keyword evidence="8" id="KW-1185">Reference proteome</keyword>
<dbReference type="CDD" id="cd03214">
    <property type="entry name" value="ABC_Iron-Siderophores_B12_Hemin"/>
    <property type="match status" value="1"/>
</dbReference>
<dbReference type="SMART" id="SM00382">
    <property type="entry name" value="AAA"/>
    <property type="match status" value="1"/>
</dbReference>
<name>A0ABP3TF84_9GAMM</name>
<dbReference type="SUPFAM" id="SSF52540">
    <property type="entry name" value="P-loop containing nucleoside triphosphate hydrolases"/>
    <property type="match status" value="1"/>
</dbReference>
<dbReference type="PROSITE" id="PS00211">
    <property type="entry name" value="ABC_TRANSPORTER_1"/>
    <property type="match status" value="1"/>
</dbReference>
<dbReference type="InterPro" id="IPR003439">
    <property type="entry name" value="ABC_transporter-like_ATP-bd"/>
</dbReference>
<keyword evidence="3 7" id="KW-0067">ATP-binding</keyword>
<dbReference type="PANTHER" id="PTHR42794:SF1">
    <property type="entry name" value="HEMIN IMPORT ATP-BINDING PROTEIN HMUV"/>
    <property type="match status" value="1"/>
</dbReference>
<dbReference type="Pfam" id="PF00005">
    <property type="entry name" value="ABC_tran"/>
    <property type="match status" value="1"/>
</dbReference>
<keyword evidence="2" id="KW-0547">Nucleotide-binding</keyword>
<comment type="function">
    <text evidence="5">Part of the ABC transporter complex HmuTUV involved in hemin import. Responsible for energy coupling to the transport system.</text>
</comment>
<keyword evidence="4" id="KW-1278">Translocase</keyword>
<dbReference type="InterPro" id="IPR003593">
    <property type="entry name" value="AAA+_ATPase"/>
</dbReference>
<evidence type="ECO:0000256" key="3">
    <source>
        <dbReference type="ARBA" id="ARBA00022840"/>
    </source>
</evidence>
<dbReference type="PROSITE" id="PS50893">
    <property type="entry name" value="ABC_TRANSPORTER_2"/>
    <property type="match status" value="1"/>
</dbReference>
<gene>
    <name evidence="7" type="ORF">GCM10009104_26900</name>
</gene>
<organism evidence="7 8">
    <name type="scientific">Marinobacterium maritimum</name>
    <dbReference type="NCBI Taxonomy" id="500162"/>
    <lineage>
        <taxon>Bacteria</taxon>
        <taxon>Pseudomonadati</taxon>
        <taxon>Pseudomonadota</taxon>
        <taxon>Gammaproteobacteria</taxon>
        <taxon>Oceanospirillales</taxon>
        <taxon>Oceanospirillaceae</taxon>
        <taxon>Marinobacterium</taxon>
    </lineage>
</organism>
<dbReference type="EMBL" id="BAAAET010000003">
    <property type="protein sequence ID" value="GAA0697274.1"/>
    <property type="molecule type" value="Genomic_DNA"/>
</dbReference>
<comment type="caution">
    <text evidence="7">The sequence shown here is derived from an EMBL/GenBank/DDBJ whole genome shotgun (WGS) entry which is preliminary data.</text>
</comment>
<evidence type="ECO:0000259" key="6">
    <source>
        <dbReference type="PROSITE" id="PS50893"/>
    </source>
</evidence>
<protein>
    <submittedName>
        <fullName evidence="7">ABC transporter ATP-binding protein</fullName>
    </submittedName>
</protein>
<evidence type="ECO:0000256" key="1">
    <source>
        <dbReference type="ARBA" id="ARBA00022448"/>
    </source>
</evidence>
<evidence type="ECO:0000313" key="7">
    <source>
        <dbReference type="EMBL" id="GAA0697274.1"/>
    </source>
</evidence>
<evidence type="ECO:0000256" key="5">
    <source>
        <dbReference type="ARBA" id="ARBA00037066"/>
    </source>
</evidence>
<feature type="domain" description="ABC transporter" evidence="6">
    <location>
        <begin position="1"/>
        <end position="227"/>
    </location>
</feature>
<dbReference type="PANTHER" id="PTHR42794">
    <property type="entry name" value="HEMIN IMPORT ATP-BINDING PROTEIN HMUV"/>
    <property type="match status" value="1"/>
</dbReference>